<evidence type="ECO:0000313" key="5">
    <source>
        <dbReference type="Proteomes" id="UP001180453"/>
    </source>
</evidence>
<dbReference type="PANTHER" id="PTHR10545:SF29">
    <property type="entry name" value="GH14572P-RELATED"/>
    <property type="match status" value="1"/>
</dbReference>
<dbReference type="SUPFAM" id="SSF55729">
    <property type="entry name" value="Acyl-CoA N-acyltransferases (Nat)"/>
    <property type="match status" value="1"/>
</dbReference>
<dbReference type="Gene3D" id="3.40.630.30">
    <property type="match status" value="1"/>
</dbReference>
<evidence type="ECO:0000259" key="3">
    <source>
        <dbReference type="PROSITE" id="PS51186"/>
    </source>
</evidence>
<reference evidence="4 5" key="1">
    <citation type="submission" date="2023-07" db="EMBL/GenBank/DDBJ databases">
        <title>Sorghum-associated microbial communities from plants grown in Nebraska, USA.</title>
        <authorList>
            <person name="Schachtman D."/>
        </authorList>
    </citation>
    <scope>NUCLEOTIDE SEQUENCE [LARGE SCALE GENOMIC DNA]</scope>
    <source>
        <strain evidence="4 5">BE314</strain>
    </source>
</reference>
<dbReference type="PANTHER" id="PTHR10545">
    <property type="entry name" value="DIAMINE N-ACETYLTRANSFERASE"/>
    <property type="match status" value="1"/>
</dbReference>
<dbReference type="Proteomes" id="UP001180453">
    <property type="component" value="Unassembled WGS sequence"/>
</dbReference>
<keyword evidence="2" id="KW-0012">Acyltransferase</keyword>
<organism evidence="4 5">
    <name type="scientific">Roseateles saccharophilus</name>
    <name type="common">Pseudomonas saccharophila</name>
    <dbReference type="NCBI Taxonomy" id="304"/>
    <lineage>
        <taxon>Bacteria</taxon>
        <taxon>Pseudomonadati</taxon>
        <taxon>Pseudomonadota</taxon>
        <taxon>Betaproteobacteria</taxon>
        <taxon>Burkholderiales</taxon>
        <taxon>Sphaerotilaceae</taxon>
        <taxon>Roseateles</taxon>
    </lineage>
</organism>
<name>A0ABU1YK84_ROSSA</name>
<dbReference type="EMBL" id="JAVDXU010000001">
    <property type="protein sequence ID" value="MDR7268610.1"/>
    <property type="molecule type" value="Genomic_DNA"/>
</dbReference>
<proteinExistence type="predicted"/>
<accession>A0ABU1YK84</accession>
<keyword evidence="1" id="KW-0808">Transferase</keyword>
<dbReference type="Pfam" id="PF00583">
    <property type="entry name" value="Acetyltransf_1"/>
    <property type="match status" value="1"/>
</dbReference>
<gene>
    <name evidence="4" type="ORF">J2X20_001239</name>
</gene>
<protein>
    <submittedName>
        <fullName evidence="4">GNAT superfamily N-acetyltransferase</fullName>
    </submittedName>
</protein>
<dbReference type="CDD" id="cd04301">
    <property type="entry name" value="NAT_SF"/>
    <property type="match status" value="1"/>
</dbReference>
<keyword evidence="5" id="KW-1185">Reference proteome</keyword>
<comment type="caution">
    <text evidence="4">The sequence shown here is derived from an EMBL/GenBank/DDBJ whole genome shotgun (WGS) entry which is preliminary data.</text>
</comment>
<dbReference type="InterPro" id="IPR051016">
    <property type="entry name" value="Diverse_Substrate_AcTransf"/>
</dbReference>
<evidence type="ECO:0000313" key="4">
    <source>
        <dbReference type="EMBL" id="MDR7268610.1"/>
    </source>
</evidence>
<dbReference type="PROSITE" id="PS51186">
    <property type="entry name" value="GNAT"/>
    <property type="match status" value="1"/>
</dbReference>
<feature type="domain" description="N-acetyltransferase" evidence="3">
    <location>
        <begin position="2"/>
        <end position="153"/>
    </location>
</feature>
<sequence length="153" mass="17148">MLSCRHATRRDAPALFEMLRELAAHEGSPAALQTDLERFCRDGFGPQPRFAAVLAELDGRQVGYVSYTRVYAIWRGATTLAIDDVYVRAACRGRGIGEAMLRWLHGFAAQTGANRLRWEVNARNASAIRFYERLGAAVTTKGFCAWEVPERVR</sequence>
<dbReference type="InterPro" id="IPR016181">
    <property type="entry name" value="Acyl_CoA_acyltransferase"/>
</dbReference>
<dbReference type="RefSeq" id="WP_310262374.1">
    <property type="nucleotide sequence ID" value="NZ_JAVDXU010000001.1"/>
</dbReference>
<evidence type="ECO:0000256" key="1">
    <source>
        <dbReference type="ARBA" id="ARBA00022679"/>
    </source>
</evidence>
<evidence type="ECO:0000256" key="2">
    <source>
        <dbReference type="ARBA" id="ARBA00023315"/>
    </source>
</evidence>
<dbReference type="InterPro" id="IPR000182">
    <property type="entry name" value="GNAT_dom"/>
</dbReference>